<protein>
    <submittedName>
        <fullName evidence="1">Uncharacterized protein</fullName>
    </submittedName>
</protein>
<evidence type="ECO:0000313" key="2">
    <source>
        <dbReference type="Proteomes" id="UP000228900"/>
    </source>
</evidence>
<sequence>MGLNIVGKLDLSQFDRRPKAEKSVASKKTGFNEYQESLDRQLDKMAGQINDQYGYFVDKTANISLDSYPADFYDRAKADKYVDDLKNIFVEKSGQSREVWEKEQEKKDGIVTEKVLVLLFHKIMGARGDGFLTVRSSTFDDYHGVDTVIIDEESGNAICGFDEMSANENTSLAEKGDKISRKVISRNGAYIQYGATIKDQKLEKKSLKNVPAFYLALSHKDLEEVLPNLEGKDVGPVELKTFQKLITSLEQQLANLYWEFDDVDIAVLHQKQEDLKKEKEIIKKNNPDIPFFEMEAGRNWRKAQGENNFRINILNFKKSLVKMKKMAGLE</sequence>
<dbReference type="Proteomes" id="UP000228900">
    <property type="component" value="Unassembled WGS sequence"/>
</dbReference>
<comment type="caution">
    <text evidence="1">The sequence shown here is derived from an EMBL/GenBank/DDBJ whole genome shotgun (WGS) entry which is preliminary data.</text>
</comment>
<evidence type="ECO:0000313" key="1">
    <source>
        <dbReference type="EMBL" id="PIT95151.1"/>
    </source>
</evidence>
<name>A0A2M6WQT1_9BACT</name>
<accession>A0A2M6WQT1</accession>
<reference evidence="2" key="1">
    <citation type="submission" date="2017-09" db="EMBL/GenBank/DDBJ databases">
        <title>Depth-based differentiation of microbial function through sediment-hosted aquifers and enrichment of novel symbionts in the deep terrestrial subsurface.</title>
        <authorList>
            <person name="Probst A.J."/>
            <person name="Ladd B."/>
            <person name="Jarett J.K."/>
            <person name="Geller-Mcgrath D.E."/>
            <person name="Sieber C.M.K."/>
            <person name="Emerson J.B."/>
            <person name="Anantharaman K."/>
            <person name="Thomas B.C."/>
            <person name="Malmstrom R."/>
            <person name="Stieglmeier M."/>
            <person name="Klingl A."/>
            <person name="Woyke T."/>
            <person name="Ryan C.M."/>
            <person name="Banfield J.F."/>
        </authorList>
    </citation>
    <scope>NUCLEOTIDE SEQUENCE [LARGE SCALE GENOMIC DNA]</scope>
</reference>
<dbReference type="AlphaFoldDB" id="A0A2M6WQT1"/>
<proteinExistence type="predicted"/>
<organism evidence="1 2">
    <name type="scientific">Candidatus Falkowbacteria bacterium CG10_big_fil_rev_8_21_14_0_10_39_9</name>
    <dbReference type="NCBI Taxonomy" id="1974566"/>
    <lineage>
        <taxon>Bacteria</taxon>
        <taxon>Candidatus Falkowiibacteriota</taxon>
    </lineage>
</organism>
<gene>
    <name evidence="1" type="ORF">COT98_00990</name>
</gene>
<dbReference type="EMBL" id="PFAQ01000017">
    <property type="protein sequence ID" value="PIT95151.1"/>
    <property type="molecule type" value="Genomic_DNA"/>
</dbReference>